<dbReference type="InterPro" id="IPR002172">
    <property type="entry name" value="LDrepeatLR_classA_rpt"/>
</dbReference>
<dbReference type="PRINTS" id="PR00253">
    <property type="entry name" value="GABAARECEPTR"/>
</dbReference>
<dbReference type="PROSITE" id="PS51828">
    <property type="entry name" value="PTX_2"/>
    <property type="match status" value="1"/>
</dbReference>
<dbReference type="InterPro" id="IPR013320">
    <property type="entry name" value="ConA-like_dom_sf"/>
</dbReference>
<feature type="transmembrane region" description="Helical" evidence="9">
    <location>
        <begin position="544"/>
        <end position="560"/>
    </location>
</feature>
<evidence type="ECO:0000256" key="7">
    <source>
        <dbReference type="PROSITE-ProRule" id="PRU01172"/>
    </source>
</evidence>
<dbReference type="EMBL" id="QCYY01003384">
    <property type="protein sequence ID" value="ROT63750.1"/>
    <property type="molecule type" value="Genomic_DNA"/>
</dbReference>
<dbReference type="SUPFAM" id="SSF57424">
    <property type="entry name" value="LDL receptor-like module"/>
    <property type="match status" value="1"/>
</dbReference>
<dbReference type="Gene3D" id="4.10.400.10">
    <property type="entry name" value="Low-density Lipoprotein Receptor"/>
    <property type="match status" value="1"/>
</dbReference>
<sequence>MFIAIGGRYLYADGTRLYPDEWYHVCFVANSENSTGTFYLNGKRNGVKNLPRQCLLLNGSLVLGQESDKVAGGFQALQSFSGIISGFNLYSRSLQESEVKELSECSKQVPEGDVVSWSSTEFRFTVFPKRYEEKAAKSLCRNLKSTLATPRTPEENGVLFKKAAHFASVCQPPNHATGFFWVGTKREKDEWVDAEGAPMNYTNFGDWSMGGYRCASFLLPRYRGKWTDVPCGRYGFCAACEEARPTSNPHPPPPKTSNPPPPKTQHPPSPSKTPNTNPLPSSSLPRRGFTKYQIKYGEDRKWHLLNMWTEETVATLFSFDASLPLGLKDWRITTSSEICGRQEGGCGDGTCISVESRCDLRVDCPDNSDETSCDKLVPPQDYLLQLPPPGVEPGPLGLNLSIVDIRDMDLSVDFATTITWIDQRLKYKNLKMLPEFNYIDEVFFGVSGRSVILVYFSIVGFIVWAFELEVWVYRTRLIVHDRRVRGGRIMTIDHRSTNNYSVAVVGFVFSRQYSYYMTSAFLPSIMLMLVGYASLFCKRENRDLRVMMSLTTLLVLYSLYQQVEDGLPSTSYTKAIDVWFFFAISFIFAQVILHVAIDVRVPLPTRFPKPTTVLPINEIPSKDVPSRSCWRPLIAARVLLRRRLRPLHGRLLDGGAEV</sequence>
<dbReference type="Gene3D" id="1.20.58.390">
    <property type="entry name" value="Neurotransmitter-gated ion-channel transmembrane domain"/>
    <property type="match status" value="1"/>
</dbReference>
<gene>
    <name evidence="12" type="ORF">C7M84_018347</name>
</gene>
<evidence type="ECO:0000256" key="6">
    <source>
        <dbReference type="PROSITE-ProRule" id="PRU00124"/>
    </source>
</evidence>
<dbReference type="InterPro" id="IPR001759">
    <property type="entry name" value="PTX_dom"/>
</dbReference>
<dbReference type="GO" id="GO:0004888">
    <property type="term" value="F:transmembrane signaling receptor activity"/>
    <property type="evidence" value="ECO:0007669"/>
    <property type="project" value="InterPro"/>
</dbReference>
<evidence type="ECO:0000256" key="2">
    <source>
        <dbReference type="ARBA" id="ARBA00022723"/>
    </source>
</evidence>
<feature type="region of interest" description="Disordered" evidence="8">
    <location>
        <begin position="244"/>
        <end position="286"/>
    </location>
</feature>
<comment type="cofactor">
    <cofactor evidence="1">
        <name>Ca(2+)</name>
        <dbReference type="ChEBI" id="CHEBI:29108"/>
    </cofactor>
</comment>
<keyword evidence="9" id="KW-1133">Transmembrane helix</keyword>
<dbReference type="GO" id="GO:0046872">
    <property type="term" value="F:metal ion binding"/>
    <property type="evidence" value="ECO:0007669"/>
    <property type="project" value="UniProtKB-KW"/>
</dbReference>
<evidence type="ECO:0000313" key="13">
    <source>
        <dbReference type="Proteomes" id="UP000283509"/>
    </source>
</evidence>
<keyword evidence="2" id="KW-0479">Metal-binding</keyword>
<dbReference type="PROSITE" id="PS01209">
    <property type="entry name" value="LDLRA_1"/>
    <property type="match status" value="1"/>
</dbReference>
<dbReference type="Pfam" id="PF00059">
    <property type="entry name" value="Lectin_C"/>
    <property type="match status" value="1"/>
</dbReference>
<feature type="disulfide bond" evidence="6">
    <location>
        <begin position="346"/>
        <end position="364"/>
    </location>
</feature>
<feature type="domain" description="Pentraxin (PTX)" evidence="11">
    <location>
        <begin position="1"/>
        <end position="140"/>
    </location>
</feature>
<dbReference type="PROSITE" id="PS50041">
    <property type="entry name" value="C_TYPE_LECTIN_2"/>
    <property type="match status" value="1"/>
</dbReference>
<dbReference type="PANTHER" id="PTHR19277:SF125">
    <property type="entry name" value="B6"/>
    <property type="match status" value="1"/>
</dbReference>
<dbReference type="Proteomes" id="UP000283509">
    <property type="component" value="Unassembled WGS sequence"/>
</dbReference>
<dbReference type="CDD" id="cd00112">
    <property type="entry name" value="LDLa"/>
    <property type="match status" value="1"/>
</dbReference>
<dbReference type="OrthoDB" id="547680at2759"/>
<evidence type="ECO:0000259" key="11">
    <source>
        <dbReference type="PROSITE" id="PS51828"/>
    </source>
</evidence>
<evidence type="ECO:0000256" key="5">
    <source>
        <dbReference type="ARBA" id="ARBA00023180"/>
    </source>
</evidence>
<dbReference type="InterPro" id="IPR036719">
    <property type="entry name" value="Neuro-gated_channel_TM_sf"/>
</dbReference>
<comment type="caution">
    <text evidence="7">Lacks conserved residue(s) required for the propagation of feature annotation.</text>
</comment>
<comment type="caution">
    <text evidence="12">The sequence shown here is derived from an EMBL/GenBank/DDBJ whole genome shotgun (WGS) entry which is preliminary data.</text>
</comment>
<dbReference type="InterPro" id="IPR016187">
    <property type="entry name" value="CTDL_fold"/>
</dbReference>
<accession>A0A3R7QD41</accession>
<dbReference type="InterPro" id="IPR038050">
    <property type="entry name" value="Neuro_actylchol_rec"/>
</dbReference>
<organism evidence="12 13">
    <name type="scientific">Penaeus vannamei</name>
    <name type="common">Whiteleg shrimp</name>
    <name type="synonym">Litopenaeus vannamei</name>
    <dbReference type="NCBI Taxonomy" id="6689"/>
    <lineage>
        <taxon>Eukaryota</taxon>
        <taxon>Metazoa</taxon>
        <taxon>Ecdysozoa</taxon>
        <taxon>Arthropoda</taxon>
        <taxon>Crustacea</taxon>
        <taxon>Multicrustacea</taxon>
        <taxon>Malacostraca</taxon>
        <taxon>Eumalacostraca</taxon>
        <taxon>Eucarida</taxon>
        <taxon>Decapoda</taxon>
        <taxon>Dendrobranchiata</taxon>
        <taxon>Penaeoidea</taxon>
        <taxon>Penaeidae</taxon>
        <taxon>Penaeus</taxon>
    </lineage>
</organism>
<dbReference type="SUPFAM" id="SSF49899">
    <property type="entry name" value="Concanavalin A-like lectins/glucanases"/>
    <property type="match status" value="1"/>
</dbReference>
<dbReference type="Gene3D" id="2.60.120.200">
    <property type="match status" value="1"/>
</dbReference>
<feature type="transmembrane region" description="Helical" evidence="9">
    <location>
        <begin position="580"/>
        <end position="599"/>
    </location>
</feature>
<keyword evidence="4 6" id="KW-1015">Disulfide bond</keyword>
<dbReference type="InterPro" id="IPR006028">
    <property type="entry name" value="GABAA/Glycine_rcpt"/>
</dbReference>
<keyword evidence="5" id="KW-0325">Glycoprotein</keyword>
<protein>
    <submittedName>
        <fullName evidence="12">Uncharacterized protein</fullName>
    </submittedName>
</protein>
<keyword evidence="9" id="KW-0812">Transmembrane</keyword>
<evidence type="ECO:0000256" key="3">
    <source>
        <dbReference type="ARBA" id="ARBA00022837"/>
    </source>
</evidence>
<evidence type="ECO:0000313" key="12">
    <source>
        <dbReference type="EMBL" id="ROT63750.1"/>
    </source>
</evidence>
<feature type="disulfide bond" evidence="6">
    <location>
        <begin position="358"/>
        <end position="373"/>
    </location>
</feature>
<evidence type="ECO:0000256" key="4">
    <source>
        <dbReference type="ARBA" id="ARBA00023157"/>
    </source>
</evidence>
<dbReference type="SUPFAM" id="SSF56436">
    <property type="entry name" value="C-type lectin-like"/>
    <property type="match status" value="1"/>
</dbReference>
<evidence type="ECO:0000256" key="9">
    <source>
        <dbReference type="SAM" id="Phobius"/>
    </source>
</evidence>
<feature type="transmembrane region" description="Helical" evidence="9">
    <location>
        <begin position="497"/>
        <end position="514"/>
    </location>
</feature>
<dbReference type="InterPro" id="IPR016186">
    <property type="entry name" value="C-type_lectin-like/link_sf"/>
</dbReference>
<feature type="transmembrane region" description="Helical" evidence="9">
    <location>
        <begin position="520"/>
        <end position="537"/>
    </location>
</feature>
<dbReference type="Pfam" id="PF00057">
    <property type="entry name" value="Ldl_recept_a"/>
    <property type="match status" value="1"/>
</dbReference>
<keyword evidence="9" id="KW-0472">Membrane</keyword>
<proteinExistence type="predicted"/>
<dbReference type="SMART" id="SM00192">
    <property type="entry name" value="LDLa"/>
    <property type="match status" value="1"/>
</dbReference>
<dbReference type="InterPro" id="IPR023415">
    <property type="entry name" value="LDLR_class-A_CS"/>
</dbReference>
<keyword evidence="13" id="KW-1185">Reference proteome</keyword>
<dbReference type="PROSITE" id="PS50068">
    <property type="entry name" value="LDLRA_2"/>
    <property type="match status" value="1"/>
</dbReference>
<reference evidence="12 13" key="1">
    <citation type="submission" date="2018-04" db="EMBL/GenBank/DDBJ databases">
        <authorList>
            <person name="Zhang X."/>
            <person name="Yuan J."/>
            <person name="Li F."/>
            <person name="Xiang J."/>
        </authorList>
    </citation>
    <scope>NUCLEOTIDE SEQUENCE [LARGE SCALE GENOMIC DNA]</scope>
    <source>
        <tissue evidence="12">Muscle</tissue>
    </source>
</reference>
<dbReference type="GO" id="GO:0005216">
    <property type="term" value="F:monoatomic ion channel activity"/>
    <property type="evidence" value="ECO:0007669"/>
    <property type="project" value="InterPro"/>
</dbReference>
<dbReference type="SMART" id="SM00034">
    <property type="entry name" value="CLECT"/>
    <property type="match status" value="1"/>
</dbReference>
<feature type="transmembrane region" description="Helical" evidence="9">
    <location>
        <begin position="452"/>
        <end position="473"/>
    </location>
</feature>
<reference evidence="12 13" key="2">
    <citation type="submission" date="2019-01" db="EMBL/GenBank/DDBJ databases">
        <title>The decoding of complex shrimp genome reveals the adaptation for benthos swimmer, frequently molting mechanism and breeding impact on genome.</title>
        <authorList>
            <person name="Sun Y."/>
            <person name="Gao Y."/>
            <person name="Yu Y."/>
        </authorList>
    </citation>
    <scope>NUCLEOTIDE SEQUENCE [LARGE SCALE GENOMIC DNA]</scope>
    <source>
        <tissue evidence="12">Muscle</tissue>
    </source>
</reference>
<dbReference type="InterPro" id="IPR001304">
    <property type="entry name" value="C-type_lectin-like"/>
</dbReference>
<name>A0A3R7QD41_PENVA</name>
<evidence type="ECO:0000256" key="8">
    <source>
        <dbReference type="SAM" id="MobiDB-lite"/>
    </source>
</evidence>
<feature type="compositionally biased region" description="Pro residues" evidence="8">
    <location>
        <begin position="248"/>
        <end position="271"/>
    </location>
</feature>
<dbReference type="InterPro" id="IPR036055">
    <property type="entry name" value="LDL_receptor-like_sf"/>
</dbReference>
<dbReference type="GO" id="GO:0016020">
    <property type="term" value="C:membrane"/>
    <property type="evidence" value="ECO:0007669"/>
    <property type="project" value="InterPro"/>
</dbReference>
<dbReference type="InterPro" id="IPR051360">
    <property type="entry name" value="Neuronal_Pentraxin_Related"/>
</dbReference>
<feature type="disulfide bond" evidence="6">
    <location>
        <begin position="339"/>
        <end position="351"/>
    </location>
</feature>
<evidence type="ECO:0000256" key="1">
    <source>
        <dbReference type="ARBA" id="ARBA00001913"/>
    </source>
</evidence>
<feature type="domain" description="C-type lectin" evidence="10">
    <location>
        <begin position="136"/>
        <end position="231"/>
    </location>
</feature>
<dbReference type="Gene3D" id="3.10.100.10">
    <property type="entry name" value="Mannose-Binding Protein A, subunit A"/>
    <property type="match status" value="1"/>
</dbReference>
<dbReference type="AlphaFoldDB" id="A0A3R7QD41"/>
<dbReference type="SUPFAM" id="SSF90112">
    <property type="entry name" value="Neurotransmitter-gated ion-channel transmembrane pore"/>
    <property type="match status" value="1"/>
</dbReference>
<keyword evidence="3" id="KW-0106">Calcium</keyword>
<feature type="compositionally biased region" description="Low complexity" evidence="8">
    <location>
        <begin position="272"/>
        <end position="285"/>
    </location>
</feature>
<dbReference type="Pfam" id="PF00354">
    <property type="entry name" value="Pentaxin"/>
    <property type="match status" value="1"/>
</dbReference>
<evidence type="ECO:0000259" key="10">
    <source>
        <dbReference type="PROSITE" id="PS50041"/>
    </source>
</evidence>
<dbReference type="PANTHER" id="PTHR19277">
    <property type="entry name" value="PENTRAXIN"/>
    <property type="match status" value="1"/>
</dbReference>